<evidence type="ECO:0000256" key="3">
    <source>
        <dbReference type="ARBA" id="ARBA00012750"/>
    </source>
</evidence>
<dbReference type="PANTHER" id="PTHR48418:SF1">
    <property type="entry name" value="TRNA WYBUTOSINE-SYNTHESIZING PROTEIN 3"/>
    <property type="match status" value="1"/>
</dbReference>
<dbReference type="Ensembl" id="ENSSAUT00010012201.1">
    <property type="protein sequence ID" value="ENSSAUP00010011461.1"/>
    <property type="gene ID" value="ENSSAUG00010005527.1"/>
</dbReference>
<keyword evidence="5" id="KW-0489">Methyltransferase</keyword>
<dbReference type="GO" id="GO:0008033">
    <property type="term" value="P:tRNA processing"/>
    <property type="evidence" value="ECO:0007669"/>
    <property type="project" value="UniProtKB-KW"/>
</dbReference>
<dbReference type="FunFam" id="3.30.1960.10:FF:000001">
    <property type="entry name" value="tRNA wybutosine-synthesizing protein 3 homolog"/>
    <property type="match status" value="1"/>
</dbReference>
<dbReference type="PANTHER" id="PTHR48418">
    <property type="entry name" value="TRNA WYBUTOSINE-SYNTHESIZING PROTEIN 3"/>
    <property type="match status" value="1"/>
</dbReference>
<organism evidence="14 15">
    <name type="scientific">Sparus aurata</name>
    <name type="common">Gilthead sea bream</name>
    <dbReference type="NCBI Taxonomy" id="8175"/>
    <lineage>
        <taxon>Eukaryota</taxon>
        <taxon>Metazoa</taxon>
        <taxon>Chordata</taxon>
        <taxon>Craniata</taxon>
        <taxon>Vertebrata</taxon>
        <taxon>Euteleostomi</taxon>
        <taxon>Actinopterygii</taxon>
        <taxon>Neopterygii</taxon>
        <taxon>Teleostei</taxon>
        <taxon>Neoteleostei</taxon>
        <taxon>Acanthomorphata</taxon>
        <taxon>Eupercaria</taxon>
        <taxon>Spariformes</taxon>
        <taxon>Sparidae</taxon>
        <taxon>Sparus</taxon>
    </lineage>
</organism>
<evidence type="ECO:0000313" key="14">
    <source>
        <dbReference type="Ensembl" id="ENSSAUP00010011461.1"/>
    </source>
</evidence>
<dbReference type="Pfam" id="PF02676">
    <property type="entry name" value="TYW3"/>
    <property type="match status" value="1"/>
</dbReference>
<evidence type="ECO:0000259" key="13">
    <source>
        <dbReference type="Pfam" id="PF02676"/>
    </source>
</evidence>
<keyword evidence="8" id="KW-0819">tRNA processing</keyword>
<evidence type="ECO:0000256" key="10">
    <source>
        <dbReference type="ARBA" id="ARBA00030554"/>
    </source>
</evidence>
<feature type="region of interest" description="Disordered" evidence="12">
    <location>
        <begin position="203"/>
        <end position="273"/>
    </location>
</feature>
<feature type="compositionally biased region" description="Acidic residues" evidence="12">
    <location>
        <begin position="264"/>
        <end position="273"/>
    </location>
</feature>
<dbReference type="GeneTree" id="ENSGT00940000158610"/>
<name>A0A671UAT7_SPAAU</name>
<reference evidence="14" key="2">
    <citation type="submission" date="2025-08" db="UniProtKB">
        <authorList>
            <consortium name="Ensembl"/>
        </authorList>
    </citation>
    <scope>IDENTIFICATION</scope>
</reference>
<gene>
    <name evidence="14" type="primary">PLPPR5</name>
</gene>
<feature type="domain" description="tRNA wybutosine-synthesizing protein" evidence="13">
    <location>
        <begin position="7"/>
        <end position="191"/>
    </location>
</feature>
<dbReference type="UniPathway" id="UPA00375"/>
<evidence type="ECO:0000256" key="2">
    <source>
        <dbReference type="ARBA" id="ARBA00008569"/>
    </source>
</evidence>
<evidence type="ECO:0000256" key="5">
    <source>
        <dbReference type="ARBA" id="ARBA00022603"/>
    </source>
</evidence>
<reference evidence="14" key="3">
    <citation type="submission" date="2025-09" db="UniProtKB">
        <authorList>
            <consortium name="Ensembl"/>
        </authorList>
    </citation>
    <scope>IDENTIFICATION</scope>
</reference>
<evidence type="ECO:0000256" key="4">
    <source>
        <dbReference type="ARBA" id="ARBA00016536"/>
    </source>
</evidence>
<feature type="compositionally biased region" description="Basic and acidic residues" evidence="12">
    <location>
        <begin position="249"/>
        <end position="258"/>
    </location>
</feature>
<evidence type="ECO:0000256" key="12">
    <source>
        <dbReference type="SAM" id="MobiDB-lite"/>
    </source>
</evidence>
<sequence>MDQTFVQWKRQCLSRLDLSKKASVDEHIEHVVSLLNSCEQYFTTSSCSGRIILIDGAPERSDVQKQNCVWLFVSHNKCKWDDVVCAVARSSGEAVLKFEPFVLHAQCRHLDDAQLLHSVAINSGFRNSGLTVSKTGKIITAVRSTHGLEVPLSHEGKLLVEHEYISFLTQIANQKMEENLRRIHRFYHNLQTALSTEKLKKLQIPDPPSSQGLQDSPHRPETEKGEAEEKEEKIKTSVYKRRRKRQQHHQTDCCHGDESSSGPEPEDCLDLFT</sequence>
<proteinExistence type="inferred from homology"/>
<dbReference type="Gene3D" id="3.30.1960.10">
    <property type="entry name" value="tRNA wybutosine-synthesizing-like"/>
    <property type="match status" value="1"/>
</dbReference>
<evidence type="ECO:0000256" key="11">
    <source>
        <dbReference type="ARBA" id="ARBA00049202"/>
    </source>
</evidence>
<evidence type="ECO:0000256" key="9">
    <source>
        <dbReference type="ARBA" id="ARBA00025378"/>
    </source>
</evidence>
<dbReference type="GO" id="GO:0008168">
    <property type="term" value="F:methyltransferase activity"/>
    <property type="evidence" value="ECO:0007669"/>
    <property type="project" value="UniProtKB-KW"/>
</dbReference>
<accession>A0A671UAT7</accession>
<keyword evidence="7" id="KW-0949">S-adenosyl-L-methionine</keyword>
<feature type="compositionally biased region" description="Basic residues" evidence="12">
    <location>
        <begin position="238"/>
        <end position="248"/>
    </location>
</feature>
<dbReference type="Proteomes" id="UP000472265">
    <property type="component" value="Chromosome 21"/>
</dbReference>
<dbReference type="InterPro" id="IPR036602">
    <property type="entry name" value="tRNA_yW-synthesising-like_sf"/>
</dbReference>
<comment type="function">
    <text evidence="9">Probable S-adenosyl-L-methionine-dependent methyltransferase that acts as a component of the wybutosine biosynthesis pathway. Wybutosine is a hyper modified guanosine with a tricyclic base found at the 3'-position adjacent to the anticodon of eukaryotic phenylalanine tRNA.</text>
</comment>
<evidence type="ECO:0000313" key="15">
    <source>
        <dbReference type="Proteomes" id="UP000472265"/>
    </source>
</evidence>
<comment type="pathway">
    <text evidence="1">tRNA modification; wybutosine-tRNA(Phe) biosynthesis.</text>
</comment>
<keyword evidence="15" id="KW-1185">Reference proteome</keyword>
<reference evidence="14" key="1">
    <citation type="submission" date="2021-04" db="EMBL/GenBank/DDBJ databases">
        <authorList>
            <consortium name="Wellcome Sanger Institute Data Sharing"/>
        </authorList>
    </citation>
    <scope>NUCLEOTIDE SEQUENCE [LARGE SCALE GENOMIC DNA]</scope>
</reference>
<keyword evidence="6" id="KW-0808">Transferase</keyword>
<dbReference type="InterPro" id="IPR003827">
    <property type="entry name" value="tRNA_yW-synthesising"/>
</dbReference>
<comment type="catalytic activity">
    <reaction evidence="11">
        <text>4-demethyl-7-[(3S)-3-amino-3-carboxypropyl]wyosine(37) in tRNA(Phe) + S-adenosyl-L-methionine = 7-[(3S)-3-amino-3-carboxypropyl]wyosine(37) in tRNA(Phe) + S-adenosyl-L-homocysteine + H(+)</text>
        <dbReference type="Rhea" id="RHEA:36635"/>
        <dbReference type="Rhea" id="RHEA-COMP:10378"/>
        <dbReference type="Rhea" id="RHEA-COMP:10379"/>
        <dbReference type="ChEBI" id="CHEBI:15378"/>
        <dbReference type="ChEBI" id="CHEBI:57856"/>
        <dbReference type="ChEBI" id="CHEBI:59789"/>
        <dbReference type="ChEBI" id="CHEBI:73543"/>
        <dbReference type="ChEBI" id="CHEBI:73550"/>
        <dbReference type="EC" id="2.1.1.282"/>
    </reaction>
</comment>
<dbReference type="SUPFAM" id="SSF111278">
    <property type="entry name" value="SSo0622-like"/>
    <property type="match status" value="1"/>
</dbReference>
<dbReference type="AlphaFoldDB" id="A0A671UAT7"/>
<dbReference type="OrthoDB" id="263283at2759"/>
<evidence type="ECO:0000256" key="8">
    <source>
        <dbReference type="ARBA" id="ARBA00022694"/>
    </source>
</evidence>
<dbReference type="GO" id="GO:0032259">
    <property type="term" value="P:methylation"/>
    <property type="evidence" value="ECO:0007669"/>
    <property type="project" value="UniProtKB-KW"/>
</dbReference>
<evidence type="ECO:0000256" key="6">
    <source>
        <dbReference type="ARBA" id="ARBA00022679"/>
    </source>
</evidence>
<evidence type="ECO:0000256" key="1">
    <source>
        <dbReference type="ARBA" id="ARBA00004797"/>
    </source>
</evidence>
<dbReference type="EC" id="2.1.1.282" evidence="3"/>
<evidence type="ECO:0000256" key="7">
    <source>
        <dbReference type="ARBA" id="ARBA00022691"/>
    </source>
</evidence>
<comment type="similarity">
    <text evidence="2">Belongs to the TYW3 family.</text>
</comment>
<protein>
    <recommendedName>
        <fullName evidence="4">tRNA wybutosine-synthesizing protein 3 homolog</fullName>
        <ecNumber evidence="3">2.1.1.282</ecNumber>
    </recommendedName>
    <alternativeName>
        <fullName evidence="10">tRNA(Phe) 7-((3-amino-3-carboxypropyl)-4-demethylwyosine(37)-N(4))-methyltransferase</fullName>
    </alternativeName>
</protein>
<feature type="compositionally biased region" description="Basic and acidic residues" evidence="12">
    <location>
        <begin position="216"/>
        <end position="235"/>
    </location>
</feature>